<keyword evidence="5 11" id="KW-0812">Transmembrane</keyword>
<evidence type="ECO:0000256" key="2">
    <source>
        <dbReference type="ARBA" id="ARBA00022448"/>
    </source>
</evidence>
<dbReference type="RefSeq" id="WP_190762523.1">
    <property type="nucleotide sequence ID" value="NZ_JACXLD010000001.1"/>
</dbReference>
<keyword evidence="10 11" id="KW-0998">Cell outer membrane</keyword>
<protein>
    <submittedName>
        <fullName evidence="14">TonB-dependent receptor</fullName>
    </submittedName>
</protein>
<organism evidence="14 15">
    <name type="scientific">Spongiibacter pelagi</name>
    <dbReference type="NCBI Taxonomy" id="2760804"/>
    <lineage>
        <taxon>Bacteria</taxon>
        <taxon>Pseudomonadati</taxon>
        <taxon>Pseudomonadota</taxon>
        <taxon>Gammaproteobacteria</taxon>
        <taxon>Cellvibrionales</taxon>
        <taxon>Spongiibacteraceae</taxon>
        <taxon>Spongiibacter</taxon>
    </lineage>
</organism>
<evidence type="ECO:0000313" key="15">
    <source>
        <dbReference type="Proteomes" id="UP000610558"/>
    </source>
</evidence>
<comment type="similarity">
    <text evidence="11">Belongs to the TonB-dependent receptor family.</text>
</comment>
<dbReference type="AlphaFoldDB" id="A0A927BYV3"/>
<dbReference type="EMBL" id="JACXLD010000001">
    <property type="protein sequence ID" value="MBD2858103.1"/>
    <property type="molecule type" value="Genomic_DNA"/>
</dbReference>
<keyword evidence="8" id="KW-0798">TonB box</keyword>
<accession>A0A927BYV3</accession>
<keyword evidence="14" id="KW-0675">Receptor</keyword>
<evidence type="ECO:0000256" key="1">
    <source>
        <dbReference type="ARBA" id="ARBA00004571"/>
    </source>
</evidence>
<dbReference type="PANTHER" id="PTHR32552:SF81">
    <property type="entry name" value="TONB-DEPENDENT OUTER MEMBRANE RECEPTOR"/>
    <property type="match status" value="1"/>
</dbReference>
<dbReference type="Gene3D" id="2.40.170.20">
    <property type="entry name" value="TonB-dependent receptor, beta-barrel domain"/>
    <property type="match status" value="1"/>
</dbReference>
<keyword evidence="2 11" id="KW-0813">Transport</keyword>
<evidence type="ECO:0000256" key="9">
    <source>
        <dbReference type="ARBA" id="ARBA00023136"/>
    </source>
</evidence>
<keyword evidence="9 11" id="KW-0472">Membrane</keyword>
<gene>
    <name evidence="14" type="ORF">IB286_03715</name>
</gene>
<keyword evidence="7" id="KW-0406">Ion transport</keyword>
<dbReference type="InterPro" id="IPR036942">
    <property type="entry name" value="Beta-barrel_TonB_sf"/>
</dbReference>
<dbReference type="GO" id="GO:0009279">
    <property type="term" value="C:cell outer membrane"/>
    <property type="evidence" value="ECO:0007669"/>
    <property type="project" value="UniProtKB-SubCell"/>
</dbReference>
<evidence type="ECO:0000256" key="10">
    <source>
        <dbReference type="ARBA" id="ARBA00023237"/>
    </source>
</evidence>
<keyword evidence="3 11" id="KW-1134">Transmembrane beta strand</keyword>
<evidence type="ECO:0000256" key="7">
    <source>
        <dbReference type="ARBA" id="ARBA00023065"/>
    </source>
</evidence>
<feature type="signal peptide" evidence="12">
    <location>
        <begin position="1"/>
        <end position="20"/>
    </location>
</feature>
<keyword evidence="4" id="KW-0410">Iron transport</keyword>
<feature type="chain" id="PRO_5038079480" evidence="12">
    <location>
        <begin position="21"/>
        <end position="837"/>
    </location>
</feature>
<evidence type="ECO:0000256" key="6">
    <source>
        <dbReference type="ARBA" id="ARBA00023004"/>
    </source>
</evidence>
<evidence type="ECO:0000256" key="8">
    <source>
        <dbReference type="ARBA" id="ARBA00023077"/>
    </source>
</evidence>
<evidence type="ECO:0000256" key="4">
    <source>
        <dbReference type="ARBA" id="ARBA00022496"/>
    </source>
</evidence>
<dbReference type="Proteomes" id="UP000610558">
    <property type="component" value="Unassembled WGS sequence"/>
</dbReference>
<proteinExistence type="inferred from homology"/>
<evidence type="ECO:0000259" key="13">
    <source>
        <dbReference type="Pfam" id="PF07715"/>
    </source>
</evidence>
<comment type="subcellular location">
    <subcellularLocation>
        <location evidence="1 11">Cell outer membrane</location>
        <topology evidence="1 11">Multi-pass membrane protein</topology>
    </subcellularLocation>
</comment>
<dbReference type="GO" id="GO:0006826">
    <property type="term" value="P:iron ion transport"/>
    <property type="evidence" value="ECO:0007669"/>
    <property type="project" value="UniProtKB-KW"/>
</dbReference>
<dbReference type="InterPro" id="IPR012910">
    <property type="entry name" value="Plug_dom"/>
</dbReference>
<dbReference type="InterPro" id="IPR039426">
    <property type="entry name" value="TonB-dep_rcpt-like"/>
</dbReference>
<keyword evidence="6" id="KW-0408">Iron</keyword>
<keyword evidence="12" id="KW-0732">Signal</keyword>
<dbReference type="PANTHER" id="PTHR32552">
    <property type="entry name" value="FERRICHROME IRON RECEPTOR-RELATED"/>
    <property type="match status" value="1"/>
</dbReference>
<reference evidence="14" key="1">
    <citation type="submission" date="2020-09" db="EMBL/GenBank/DDBJ databases">
        <authorList>
            <person name="Yoon J.-W."/>
        </authorList>
    </citation>
    <scope>NUCLEOTIDE SEQUENCE</scope>
    <source>
        <strain evidence="14">KMU-158</strain>
    </source>
</reference>
<comment type="caution">
    <text evidence="14">The sequence shown here is derived from an EMBL/GenBank/DDBJ whole genome shotgun (WGS) entry which is preliminary data.</text>
</comment>
<evidence type="ECO:0000256" key="3">
    <source>
        <dbReference type="ARBA" id="ARBA00022452"/>
    </source>
</evidence>
<feature type="domain" description="TonB-dependent receptor plug" evidence="13">
    <location>
        <begin position="44"/>
        <end position="153"/>
    </location>
</feature>
<dbReference type="Pfam" id="PF07715">
    <property type="entry name" value="Plug"/>
    <property type="match status" value="1"/>
</dbReference>
<name>A0A927BYV3_9GAMM</name>
<keyword evidence="15" id="KW-1185">Reference proteome</keyword>
<evidence type="ECO:0000256" key="5">
    <source>
        <dbReference type="ARBA" id="ARBA00022692"/>
    </source>
</evidence>
<dbReference type="PROSITE" id="PS52016">
    <property type="entry name" value="TONB_DEPENDENT_REC_3"/>
    <property type="match status" value="1"/>
</dbReference>
<dbReference type="SUPFAM" id="SSF56935">
    <property type="entry name" value="Porins"/>
    <property type="match status" value="1"/>
</dbReference>
<evidence type="ECO:0000256" key="11">
    <source>
        <dbReference type="PROSITE-ProRule" id="PRU01360"/>
    </source>
</evidence>
<sequence length="837" mass="92896">MKKTTLAVLIPVLMANLSYAEEAQKKKAVLEEIIVTAQKREESIQDTPISIKAFNAEALEVQGIEGIGDLGAKVPGMTVEPFPINNATLRIYIRGMGIFDVQVTQDAPIGVYADGVYIARSTGTALDIADLERIEVLRGPQGTLYGRNTSGGAVNLITRRPTTESVEFKQKFTVGNRNFFSSKTSLNLPVTDKLAAKFAVMYTEKDGFIENTGPGGDFGDKETTGYRADIRWQPTDAFTLDYTYDRSDYAYYNYMYQGINPPRVSKGVTDPVKYNGEESTVFASKRVKSLASGPSYEESATDIEGHALTLDFQQEAYRIKYIGAYRELRDASYADLGGGKGSTDFRIDTNVYDGVTTDQVLGGPSPLVIPVISQQQVSHELQFSQDGLFDGRLDYIVGGYYFKEEATEDNSPLHHQFSAFIDEEISPYLDQVFSPVLGAVFSLGNVKLVNLVSQYYEVENTASAIFGQTTFTPKFLDERLHITLGGRYSEDSRYALKNQTDKFYLEGQQMGQGLAFDLSSPVFNNPATEAVLAQVGFIIPQNRQFDNVVGESDYDDLSLAMVVQYDISDDVNVYLKRVEGYRSGGYNTRDPQVDGNQGPADDGVDYGYGYVDGFAPEQVVSYELGVKSELMDRRLRLNMDVFESTFTDIQAPVLVNGTVADTKTSNIGYARMQGLETELMFALTGDLFFLFNYTYLTTKVDMEGDPSFSSTFADDLDFPSAPEHSFTFGMDWSVASWSFGNLSLNMDYNYVGKRKGLMIKGREGFSELGDLGLLNGRISLRDVNLSKSGTMLNVAFWGKNILDEEYEIHALDNLPQADRAVLWGEPRSYGLDLTIEF</sequence>
<evidence type="ECO:0000313" key="14">
    <source>
        <dbReference type="EMBL" id="MBD2858103.1"/>
    </source>
</evidence>
<evidence type="ECO:0000256" key="12">
    <source>
        <dbReference type="SAM" id="SignalP"/>
    </source>
</evidence>